<evidence type="ECO:0000313" key="4">
    <source>
        <dbReference type="Proteomes" id="UP000286246"/>
    </source>
</evidence>
<comment type="caution">
    <text evidence="3">The sequence shown here is derived from an EMBL/GenBank/DDBJ whole genome shotgun (WGS) entry which is preliminary data.</text>
</comment>
<proteinExistence type="predicted"/>
<evidence type="ECO:0000256" key="1">
    <source>
        <dbReference type="SAM" id="MobiDB-lite"/>
    </source>
</evidence>
<feature type="compositionally biased region" description="Basic and acidic residues" evidence="1">
    <location>
        <begin position="82"/>
        <end position="91"/>
    </location>
</feature>
<reference evidence="3 4" key="1">
    <citation type="submission" date="2018-09" db="EMBL/GenBank/DDBJ databases">
        <title>Genomic Encyclopedia of Type Strains, Phase III (KMG-III): the genomes of soil and plant-associated and newly described type strains.</title>
        <authorList>
            <person name="Whitman W."/>
        </authorList>
    </citation>
    <scope>NUCLEOTIDE SEQUENCE [LARGE SCALE GENOMIC DNA]</scope>
    <source>
        <strain evidence="3 4">CECT 7938</strain>
    </source>
</reference>
<dbReference type="NCBIfam" id="TIGR03779">
    <property type="entry name" value="Bac_Flav_CT_M"/>
    <property type="match status" value="1"/>
</dbReference>
<feature type="region of interest" description="Disordered" evidence="1">
    <location>
        <begin position="80"/>
        <end position="108"/>
    </location>
</feature>
<dbReference type="RefSeq" id="WP_120260997.1">
    <property type="nucleotide sequence ID" value="NZ_RAPY01000004.1"/>
</dbReference>
<dbReference type="InterPro" id="IPR055407">
    <property type="entry name" value="TraM_C"/>
</dbReference>
<sequence length="433" mass="47414">MKTKQALTKQQRRQRFFLVLPVLVLPFMTLFFWAMGGGKSNTVMAAAPAKTGINKSIPDAQLKNEDAMDKLSFYDQAAKDSAVPHDQKGKDTGFAVPPADSNTGYQGMTVSSNGYTGLRSSPYAGGAYNDPNEARIYQRLEQLNQALRQPEVPLTSTEQRLGFNGSSSLDGKDVDRLERLMKQMQGGGAEPDPEMEQINGVLDKIMDIQNPERVQQELKRASRLNKENVYAVSAAKEKQIFSLLEPTAINSKEGMDDKTERNGFYSLNSEQQPSDEQNTVEAVIHETQTIVNGSTVKLRLLNDIYVNGRLIPKDNFVFGTAGLNGERLEISITSIRLKKSLFPVSLSVVDIDGIGGIYIPGAISRDVAKQSTDRAIQDLSFGTMSDNIGVQAAGAGLEAAKSLFSKKVKLIKVTVKAGYKVLLHDDKQKTGND</sequence>
<dbReference type="InterPro" id="IPR022187">
    <property type="entry name" value="Conjug_transposon_TraM"/>
</dbReference>
<dbReference type="Proteomes" id="UP000286246">
    <property type="component" value="Unassembled WGS sequence"/>
</dbReference>
<gene>
    <name evidence="3" type="ORF">DFQ12_4346</name>
</gene>
<keyword evidence="4" id="KW-1185">Reference proteome</keyword>
<accession>A0A420ARU2</accession>
<organism evidence="3 4">
    <name type="scientific">Sphingobacterium detergens</name>
    <dbReference type="NCBI Taxonomy" id="1145106"/>
    <lineage>
        <taxon>Bacteria</taxon>
        <taxon>Pseudomonadati</taxon>
        <taxon>Bacteroidota</taxon>
        <taxon>Sphingobacteriia</taxon>
        <taxon>Sphingobacteriales</taxon>
        <taxon>Sphingobacteriaceae</taxon>
        <taxon>Sphingobacterium</taxon>
    </lineage>
</organism>
<evidence type="ECO:0000313" key="3">
    <source>
        <dbReference type="EMBL" id="RKE47182.1"/>
    </source>
</evidence>
<dbReference type="EMBL" id="RAPY01000004">
    <property type="protein sequence ID" value="RKE47182.1"/>
    <property type="molecule type" value="Genomic_DNA"/>
</dbReference>
<feature type="domain" description="Conjugative transposon TraM C-terminal" evidence="2">
    <location>
        <begin position="280"/>
        <end position="423"/>
    </location>
</feature>
<protein>
    <submittedName>
        <fullName evidence="3">Conjugative transposon TraM protein</fullName>
    </submittedName>
</protein>
<dbReference type="AlphaFoldDB" id="A0A420ARU2"/>
<evidence type="ECO:0000259" key="2">
    <source>
        <dbReference type="Pfam" id="PF12508"/>
    </source>
</evidence>
<dbReference type="Pfam" id="PF12508">
    <property type="entry name" value="Transposon_TraM"/>
    <property type="match status" value="1"/>
</dbReference>
<name>A0A420ARU2_SPHD1</name>
<dbReference type="OrthoDB" id="1453786at2"/>